<sequence>MKRLGKWASLQAIVKRMSVLKSLEKQNQRQVMVGGWGRSKTEDSAWLSGILVIIIKIPSLQVFVLGFGFWAAIWAFCGCSVSENL</sequence>
<organism evidence="2 3">
    <name type="scientific">Amanita thiersii Skay4041</name>
    <dbReference type="NCBI Taxonomy" id="703135"/>
    <lineage>
        <taxon>Eukaryota</taxon>
        <taxon>Fungi</taxon>
        <taxon>Dikarya</taxon>
        <taxon>Basidiomycota</taxon>
        <taxon>Agaricomycotina</taxon>
        <taxon>Agaricomycetes</taxon>
        <taxon>Agaricomycetidae</taxon>
        <taxon>Agaricales</taxon>
        <taxon>Pluteineae</taxon>
        <taxon>Amanitaceae</taxon>
        <taxon>Amanita</taxon>
    </lineage>
</organism>
<accession>A0A2A9NMM8</accession>
<name>A0A2A9NMM8_9AGAR</name>
<evidence type="ECO:0000256" key="1">
    <source>
        <dbReference type="SAM" id="Phobius"/>
    </source>
</evidence>
<keyword evidence="3" id="KW-1185">Reference proteome</keyword>
<keyword evidence="1" id="KW-0812">Transmembrane</keyword>
<keyword evidence="1" id="KW-0472">Membrane</keyword>
<dbReference type="AlphaFoldDB" id="A0A2A9NMM8"/>
<evidence type="ECO:0000313" key="3">
    <source>
        <dbReference type="Proteomes" id="UP000242287"/>
    </source>
</evidence>
<dbReference type="EMBL" id="KZ302043">
    <property type="protein sequence ID" value="PFH49006.1"/>
    <property type="molecule type" value="Genomic_DNA"/>
</dbReference>
<protein>
    <submittedName>
        <fullName evidence="2">Uncharacterized protein</fullName>
    </submittedName>
</protein>
<feature type="transmembrane region" description="Helical" evidence="1">
    <location>
        <begin position="46"/>
        <end position="76"/>
    </location>
</feature>
<keyword evidence="1" id="KW-1133">Transmembrane helix</keyword>
<reference evidence="2 3" key="1">
    <citation type="submission" date="2014-02" db="EMBL/GenBank/DDBJ databases">
        <title>Transposable element dynamics among asymbiotic and ectomycorrhizal Amanita fungi.</title>
        <authorList>
            <consortium name="DOE Joint Genome Institute"/>
            <person name="Hess J."/>
            <person name="Skrede I."/>
            <person name="Wolfe B."/>
            <person name="LaButti K."/>
            <person name="Ohm R.A."/>
            <person name="Grigoriev I.V."/>
            <person name="Pringle A."/>
        </authorList>
    </citation>
    <scope>NUCLEOTIDE SEQUENCE [LARGE SCALE GENOMIC DNA]</scope>
    <source>
        <strain evidence="2 3">SKay4041</strain>
    </source>
</reference>
<evidence type="ECO:0000313" key="2">
    <source>
        <dbReference type="EMBL" id="PFH49006.1"/>
    </source>
</evidence>
<dbReference type="Proteomes" id="UP000242287">
    <property type="component" value="Unassembled WGS sequence"/>
</dbReference>
<proteinExistence type="predicted"/>
<gene>
    <name evidence="2" type="ORF">AMATHDRAFT_64113</name>
</gene>